<dbReference type="InterPro" id="IPR035168">
    <property type="entry name" value="DUF5317"/>
</dbReference>
<gene>
    <name evidence="3" type="ORF">SAMN04488579_10312</name>
</gene>
<feature type="compositionally biased region" description="Basic and acidic residues" evidence="1">
    <location>
        <begin position="501"/>
        <end position="521"/>
    </location>
</feature>
<accession>A0A1H3C992</accession>
<keyword evidence="4" id="KW-1185">Reference proteome</keyword>
<dbReference type="AlphaFoldDB" id="A0A1H3C992"/>
<dbReference type="RefSeq" id="WP_090243212.1">
    <property type="nucleotide sequence ID" value="NZ_FNOU01000003.1"/>
</dbReference>
<evidence type="ECO:0000256" key="1">
    <source>
        <dbReference type="SAM" id="MobiDB-lite"/>
    </source>
</evidence>
<reference evidence="4" key="1">
    <citation type="submission" date="2016-10" db="EMBL/GenBank/DDBJ databases">
        <authorList>
            <person name="Varghese N."/>
            <person name="Submissions S."/>
        </authorList>
    </citation>
    <scope>NUCLEOTIDE SEQUENCE [LARGE SCALE GENOMIC DNA]</scope>
    <source>
        <strain evidence="4">VPI 5359</strain>
    </source>
</reference>
<feature type="transmembrane region" description="Helical" evidence="2">
    <location>
        <begin position="31"/>
        <end position="50"/>
    </location>
</feature>
<dbReference type="STRING" id="1528.SAMN04488579_10312"/>
<evidence type="ECO:0000313" key="3">
    <source>
        <dbReference type="EMBL" id="SDX50727.1"/>
    </source>
</evidence>
<feature type="transmembrane region" description="Helical" evidence="2">
    <location>
        <begin position="160"/>
        <end position="182"/>
    </location>
</feature>
<dbReference type="Proteomes" id="UP000199652">
    <property type="component" value="Unassembled WGS sequence"/>
</dbReference>
<evidence type="ECO:0000313" key="4">
    <source>
        <dbReference type="Proteomes" id="UP000199652"/>
    </source>
</evidence>
<dbReference type="EMBL" id="FNOU01000003">
    <property type="protein sequence ID" value="SDX50727.1"/>
    <property type="molecule type" value="Genomic_DNA"/>
</dbReference>
<keyword evidence="2" id="KW-1133">Transmembrane helix</keyword>
<feature type="transmembrane region" description="Helical" evidence="2">
    <location>
        <begin position="83"/>
        <end position="101"/>
    </location>
</feature>
<feature type="compositionally biased region" description="Polar residues" evidence="1">
    <location>
        <begin position="448"/>
        <end position="464"/>
    </location>
</feature>
<feature type="transmembrane region" description="Helical" evidence="2">
    <location>
        <begin position="57"/>
        <end position="77"/>
    </location>
</feature>
<protein>
    <submittedName>
        <fullName evidence="3">Permease of the drug/metabolite transporter (DMT) superfamily</fullName>
    </submittedName>
</protein>
<keyword evidence="2" id="KW-0472">Membrane</keyword>
<sequence>MFILFAIIIGLLIGFIRGGRIQGITAKKISLWPLGLIGVILQVALHLYYYTGGISAIDAFLPIINFISYILVLIMFVFNLDDFWTILIAVGTTANFVVIFINGGKMPVAQSIVDGLSSGLAGTISQGMNGVYTLMDQTTTTLWFLGDYLRIPALGTVTSLYGGASGLSVGTIIIMVGLIGWVQYAMSRAKAPASPFENDLEFGTDDYILPPSHNRNTIGEDEMDDRLFGTQEYEMDDFFAEDSPELFEEETFNTRDMWQETTPLSGNGSDLFEESGNFDGALEEEEDLTEIIPKLTPDMIDEIRQSALDGIGNPQEASEDSDTRVFTALNHLGSIDHEGVKKEEKSATSTGFFTQSFYAEKQKEEENKPIIPPGGLDDELEPIFVKTPVGQPVNFEMDELEESVAKEIPTIEAASDIIIQDAPKWNPREVQRSTYSSSSGRGVRKMNPYSTLNNRGDEQVSTGRSTEEMMNIWHQVAEENQQRKRNRKKPGTEPATVGNEEVTRVQAEPERKKMTRDEMAQKWDNASPDCGEEAVSTKFQTNRIDTQAVRQVEAQVSEEKVKSSADQERERAGFEKVEIEIDGRKVAFWRKKKQ</sequence>
<proteinExistence type="predicted"/>
<dbReference type="OrthoDB" id="37447at2"/>
<name>A0A1H3C992_EUBBA</name>
<keyword evidence="2" id="KW-0812">Transmembrane</keyword>
<dbReference type="Pfam" id="PF17248">
    <property type="entry name" value="DUF5317"/>
    <property type="match status" value="1"/>
</dbReference>
<evidence type="ECO:0000256" key="2">
    <source>
        <dbReference type="SAM" id="Phobius"/>
    </source>
</evidence>
<feature type="region of interest" description="Disordered" evidence="1">
    <location>
        <begin position="424"/>
        <end position="533"/>
    </location>
</feature>
<organism evidence="3 4">
    <name type="scientific">Eubacterium barkeri</name>
    <name type="common">Clostridium barkeri</name>
    <dbReference type="NCBI Taxonomy" id="1528"/>
    <lineage>
        <taxon>Bacteria</taxon>
        <taxon>Bacillati</taxon>
        <taxon>Bacillota</taxon>
        <taxon>Clostridia</taxon>
        <taxon>Eubacteriales</taxon>
        <taxon>Eubacteriaceae</taxon>
        <taxon>Eubacterium</taxon>
    </lineage>
</organism>